<accession>A0AAC9UIC1</accession>
<protein>
    <recommendedName>
        <fullName evidence="3">Orphan protein</fullName>
    </recommendedName>
</protein>
<dbReference type="RefSeq" id="WP_089368279.1">
    <property type="nucleotide sequence ID" value="NZ_BJXZ01000046.1"/>
</dbReference>
<reference evidence="1 2" key="1">
    <citation type="submission" date="2015-03" db="EMBL/GenBank/DDBJ databases">
        <authorList>
            <person name="Xie B.-B."/>
            <person name="Rong J.-C."/>
            <person name="Qin Q.-L."/>
            <person name="Zhang Y.-Z."/>
        </authorList>
    </citation>
    <scope>NUCLEOTIDE SEQUENCE [LARGE SCALE GENOMIC DNA]</scope>
    <source>
        <strain evidence="1 2">KMM 661</strain>
    </source>
</reference>
<gene>
    <name evidence="1" type="ORF">PNIG_a2004</name>
</gene>
<dbReference type="Proteomes" id="UP000198329">
    <property type="component" value="Chromosome I"/>
</dbReference>
<dbReference type="KEGG" id="png:PNIG_a2004"/>
<dbReference type="GeneID" id="300941721"/>
<name>A0AAC9UIC1_9GAMM</name>
<sequence length="152" mass="17790">MAITKEQWAEIEKHLAGLFSSVIFKYGEFEITVTRGRVSESKTSLVVYVDDVIKGAWFIEDKERPSCIPDVWRKRTRAKYTSKSIKNAEKIWGKRRAKKEMPELYEKNEYHVCDFSTAKSLVRQYNKLENLELIKIGGKSFADYIKVSPWTQ</sequence>
<dbReference type="AlphaFoldDB" id="A0AAC9UIC1"/>
<dbReference type="EMBL" id="CP011036">
    <property type="protein sequence ID" value="ASM54072.1"/>
    <property type="molecule type" value="Genomic_DNA"/>
</dbReference>
<evidence type="ECO:0008006" key="3">
    <source>
        <dbReference type="Google" id="ProtNLM"/>
    </source>
</evidence>
<evidence type="ECO:0000313" key="1">
    <source>
        <dbReference type="EMBL" id="ASM54072.1"/>
    </source>
</evidence>
<proteinExistence type="predicted"/>
<keyword evidence="2" id="KW-1185">Reference proteome</keyword>
<organism evidence="1 2">
    <name type="scientific">Pseudoalteromonas nigrifaciens</name>
    <dbReference type="NCBI Taxonomy" id="28109"/>
    <lineage>
        <taxon>Bacteria</taxon>
        <taxon>Pseudomonadati</taxon>
        <taxon>Pseudomonadota</taxon>
        <taxon>Gammaproteobacteria</taxon>
        <taxon>Alteromonadales</taxon>
        <taxon>Pseudoalteromonadaceae</taxon>
        <taxon>Pseudoalteromonas</taxon>
    </lineage>
</organism>
<evidence type="ECO:0000313" key="2">
    <source>
        <dbReference type="Proteomes" id="UP000198329"/>
    </source>
</evidence>